<dbReference type="Gene3D" id="6.10.340.10">
    <property type="match status" value="1"/>
</dbReference>
<evidence type="ECO:0000259" key="2">
    <source>
        <dbReference type="PROSITE" id="PS50885"/>
    </source>
</evidence>
<dbReference type="STRING" id="395493.BegalDRAFT_1069"/>
<keyword evidence="1" id="KW-0812">Transmembrane</keyword>
<dbReference type="SUPFAM" id="SSF55781">
    <property type="entry name" value="GAF domain-like"/>
    <property type="match status" value="1"/>
</dbReference>
<sequence length="607" mass="68449">MKIATKLALPILSFVALGVFSLLFLIAQENNSLTNQRAQRYTEAITHQYASFVKAELEMPFSEVRTLATLLESTLRTSNITNYRPILDTHLKGYIEKNQTVFAIYVALTNNPFKESSAEFVDNNGYFKAYWTRNATGAGVMETVGNKLQESYQLIQSSEQEQILSPHLISTQTKQDIRVISFLVPLLNPQKKLIGLVGVDVQTDSLSYLNNIRVANLSDALFEVYADDSTVVISYDKSHVGQSVNAISYDEQILTGITKAKPFFHQRQINQIDYIGYGVPIRLGVSKNTWLVIVDIPRRLAIATEQGLTQWSFVFGGVLLLGLALLLILLLSYYITKPLQHLCRYLQHLASGQLNQKQDYPYHGHDEIGDLLDTVRRLQIGLYRVIQQTNAISVGDYHCQIELLSNNDQLGLALSNMTTMLRQANEKNLLQDWLKTGQAQLNEQMSGEQDKYLLAKKVITFLTRYLDMQVGTFYGLIPREVTTLKLLASSAYHQRKTIANEFLLGEGIIGQAALEGRPIIITDIPEDYMLIRSGLGNTTPRVLLVFPILYENHLKGVIELGSFHTLEPRCIEFLNQSLPNIAVALNTTENNQRMQNFFMELPPTSTT</sequence>
<gene>
    <name evidence="3" type="ORF">BegalDRAFT_1069</name>
</gene>
<accession>I3CEC9</accession>
<dbReference type="Gene3D" id="3.30.450.40">
    <property type="match status" value="1"/>
</dbReference>
<dbReference type="Pfam" id="PF13185">
    <property type="entry name" value="GAF_2"/>
    <property type="match status" value="1"/>
</dbReference>
<dbReference type="AlphaFoldDB" id="I3CEC9"/>
<dbReference type="eggNOG" id="COG3850">
    <property type="taxonomic scope" value="Bacteria"/>
</dbReference>
<dbReference type="CDD" id="cd06225">
    <property type="entry name" value="HAMP"/>
    <property type="match status" value="1"/>
</dbReference>
<feature type="transmembrane region" description="Helical" evidence="1">
    <location>
        <begin position="7"/>
        <end position="27"/>
    </location>
</feature>
<dbReference type="HOGENOM" id="CLU_449554_0_0_6"/>
<name>I3CEC9_9GAMM</name>
<keyword evidence="1" id="KW-1133">Transmembrane helix</keyword>
<dbReference type="PROSITE" id="PS50885">
    <property type="entry name" value="HAMP"/>
    <property type="match status" value="1"/>
</dbReference>
<evidence type="ECO:0000313" key="4">
    <source>
        <dbReference type="Proteomes" id="UP000005744"/>
    </source>
</evidence>
<dbReference type="eggNOG" id="COG0840">
    <property type="taxonomic scope" value="Bacteria"/>
</dbReference>
<dbReference type="EMBL" id="JH600070">
    <property type="protein sequence ID" value="EIJ41972.1"/>
    <property type="molecule type" value="Genomic_DNA"/>
</dbReference>
<dbReference type="GO" id="GO:0007165">
    <property type="term" value="P:signal transduction"/>
    <property type="evidence" value="ECO:0007669"/>
    <property type="project" value="InterPro"/>
</dbReference>
<keyword evidence="4" id="KW-1185">Reference proteome</keyword>
<proteinExistence type="predicted"/>
<evidence type="ECO:0000256" key="1">
    <source>
        <dbReference type="SAM" id="Phobius"/>
    </source>
</evidence>
<dbReference type="Gene3D" id="3.30.450.20">
    <property type="entry name" value="PAS domain"/>
    <property type="match status" value="1"/>
</dbReference>
<evidence type="ECO:0000313" key="3">
    <source>
        <dbReference type="EMBL" id="EIJ41972.1"/>
    </source>
</evidence>
<reference evidence="3 4" key="1">
    <citation type="submission" date="2011-11" db="EMBL/GenBank/DDBJ databases">
        <title>Improved High-Quality Draft sequence of Beggiatoa alba B18lD.</title>
        <authorList>
            <consortium name="US DOE Joint Genome Institute"/>
            <person name="Lucas S."/>
            <person name="Han J."/>
            <person name="Lapidus A."/>
            <person name="Cheng J.-F."/>
            <person name="Goodwin L."/>
            <person name="Pitluck S."/>
            <person name="Peters L."/>
            <person name="Mikhailova N."/>
            <person name="Held B."/>
            <person name="Detter J.C."/>
            <person name="Han C."/>
            <person name="Tapia R."/>
            <person name="Land M."/>
            <person name="Hauser L."/>
            <person name="Kyrpides N."/>
            <person name="Ivanova N."/>
            <person name="Pagani I."/>
            <person name="Samuel K."/>
            <person name="Teske A."/>
            <person name="Mueller J."/>
            <person name="Woyke T."/>
        </authorList>
    </citation>
    <scope>NUCLEOTIDE SEQUENCE [LARGE SCALE GENOMIC DNA]</scope>
    <source>
        <strain evidence="3 4">B18LD</strain>
    </source>
</reference>
<organism evidence="3 4">
    <name type="scientific">Beggiatoa alba B18LD</name>
    <dbReference type="NCBI Taxonomy" id="395493"/>
    <lineage>
        <taxon>Bacteria</taxon>
        <taxon>Pseudomonadati</taxon>
        <taxon>Pseudomonadota</taxon>
        <taxon>Gammaproteobacteria</taxon>
        <taxon>Thiotrichales</taxon>
        <taxon>Thiotrichaceae</taxon>
        <taxon>Beggiatoa</taxon>
    </lineage>
</organism>
<keyword evidence="1" id="KW-0472">Membrane</keyword>
<dbReference type="InterPro" id="IPR003018">
    <property type="entry name" value="GAF"/>
</dbReference>
<dbReference type="Proteomes" id="UP000005744">
    <property type="component" value="Unassembled WGS sequence"/>
</dbReference>
<dbReference type="SUPFAM" id="SSF158472">
    <property type="entry name" value="HAMP domain-like"/>
    <property type="match status" value="1"/>
</dbReference>
<dbReference type="SMART" id="SM00065">
    <property type="entry name" value="GAF"/>
    <property type="match status" value="1"/>
</dbReference>
<feature type="transmembrane region" description="Helical" evidence="1">
    <location>
        <begin position="311"/>
        <end position="335"/>
    </location>
</feature>
<feature type="domain" description="HAMP" evidence="2">
    <location>
        <begin position="333"/>
        <end position="387"/>
    </location>
</feature>
<dbReference type="Pfam" id="PF00672">
    <property type="entry name" value="HAMP"/>
    <property type="match status" value="1"/>
</dbReference>
<dbReference type="GO" id="GO:0016020">
    <property type="term" value="C:membrane"/>
    <property type="evidence" value="ECO:0007669"/>
    <property type="project" value="InterPro"/>
</dbReference>
<protein>
    <submittedName>
        <fullName evidence="3">GAF domain-containing protein</fullName>
    </submittedName>
</protein>
<dbReference type="InterPro" id="IPR003660">
    <property type="entry name" value="HAMP_dom"/>
</dbReference>
<dbReference type="InterPro" id="IPR029016">
    <property type="entry name" value="GAF-like_dom_sf"/>
</dbReference>